<reference evidence="12" key="1">
    <citation type="submission" date="2025-08" db="UniProtKB">
        <authorList>
            <consortium name="Ensembl"/>
        </authorList>
    </citation>
    <scope>IDENTIFICATION</scope>
</reference>
<dbReference type="PANTHER" id="PTHR12448:SF0">
    <property type="entry name" value="ATP SYNTHASE SUBUNIT EPSILON, MITOCHONDRIAL"/>
    <property type="match status" value="1"/>
</dbReference>
<keyword evidence="3" id="KW-0813">Transport</keyword>
<gene>
    <name evidence="12" type="primary">ATP5F1E</name>
</gene>
<keyword evidence="8" id="KW-0496">Mitochondrion</keyword>
<dbReference type="Ensembl" id="ENSLCNT00005010436.1">
    <property type="protein sequence ID" value="ENSLCNP00005009292.1"/>
    <property type="gene ID" value="ENSLCNG00005006079.1"/>
</dbReference>
<evidence type="ECO:0000256" key="6">
    <source>
        <dbReference type="ARBA" id="ARBA00022990"/>
    </source>
</evidence>
<evidence type="ECO:0000256" key="11">
    <source>
        <dbReference type="ARBA" id="ARBA00023310"/>
    </source>
</evidence>
<dbReference type="CDD" id="cd12153">
    <property type="entry name" value="F1-ATPase_epsilon"/>
    <property type="match status" value="1"/>
</dbReference>
<evidence type="ECO:0000256" key="7">
    <source>
        <dbReference type="ARBA" id="ARBA00023065"/>
    </source>
</evidence>
<evidence type="ECO:0000256" key="2">
    <source>
        <dbReference type="ARBA" id="ARBA00009502"/>
    </source>
</evidence>
<evidence type="ECO:0000256" key="8">
    <source>
        <dbReference type="ARBA" id="ARBA00023128"/>
    </source>
</evidence>
<dbReference type="InterPro" id="IPR006721">
    <property type="entry name" value="ATP_synth_F1_esu_mt"/>
</dbReference>
<keyword evidence="9" id="KW-0472">Membrane</keyword>
<sequence>PTPGAACRVLVPLPGAASAPALCPARTCLCFLPGEKGEGPCTLESAARRGAVLYSQAHVLTRLKTRPLVTWGHQRCGLRTRALCALDGPSACDLPRGTPSSGPMTGTAEQPSSYIRYSQICAKAVRDALKTEFKANAEKTSGSTVKIVKVKKE</sequence>
<keyword evidence="13" id="KW-1185">Reference proteome</keyword>
<dbReference type="GO" id="GO:0046933">
    <property type="term" value="F:proton-transporting ATP synthase activity, rotational mechanism"/>
    <property type="evidence" value="ECO:0007669"/>
    <property type="project" value="InterPro"/>
</dbReference>
<dbReference type="FunFam" id="1.10.1620.20:FF:000001">
    <property type="entry name" value="ATP synthase subunit epsilon, mitochondrial"/>
    <property type="match status" value="1"/>
</dbReference>
<reference evidence="12" key="2">
    <citation type="submission" date="2025-09" db="UniProtKB">
        <authorList>
            <consortium name="Ensembl"/>
        </authorList>
    </citation>
    <scope>IDENTIFICATION</scope>
</reference>
<dbReference type="GO" id="GO:0005743">
    <property type="term" value="C:mitochondrial inner membrane"/>
    <property type="evidence" value="ECO:0007669"/>
    <property type="project" value="UniProtKB-SubCell"/>
</dbReference>
<dbReference type="GO" id="GO:0042776">
    <property type="term" value="P:proton motive force-driven mitochondrial ATP synthesis"/>
    <property type="evidence" value="ECO:0007669"/>
    <property type="project" value="TreeGrafter"/>
</dbReference>
<evidence type="ECO:0000256" key="1">
    <source>
        <dbReference type="ARBA" id="ARBA00004273"/>
    </source>
</evidence>
<dbReference type="Proteomes" id="UP000472241">
    <property type="component" value="Unplaced"/>
</dbReference>
<evidence type="ECO:0000256" key="4">
    <source>
        <dbReference type="ARBA" id="ARBA00022781"/>
    </source>
</evidence>
<comment type="subcellular location">
    <subcellularLocation>
        <location evidence="1">Mitochondrion inner membrane</location>
    </subcellularLocation>
</comment>
<dbReference type="Gene3D" id="1.10.1620.20">
    <property type="entry name" value="ATP synthase, F1 complex, epsilon subunit superfamily, mitochondrial"/>
    <property type="match status" value="1"/>
</dbReference>
<evidence type="ECO:0000256" key="5">
    <source>
        <dbReference type="ARBA" id="ARBA00022792"/>
    </source>
</evidence>
<dbReference type="InterPro" id="IPR036742">
    <property type="entry name" value="ATP_synth_F1_esu_sf_mt"/>
</dbReference>
<evidence type="ECO:0000256" key="10">
    <source>
        <dbReference type="ARBA" id="ARBA00023196"/>
    </source>
</evidence>
<proteinExistence type="inferred from homology"/>
<protein>
    <recommendedName>
        <fullName evidence="14">ATP synthase F1 subunit epsilon</fullName>
    </recommendedName>
</protein>
<keyword evidence="10" id="KW-0139">CF(1)</keyword>
<dbReference type="PANTHER" id="PTHR12448">
    <property type="entry name" value="ATP SYNTHASE EPSILON CHAIN, MITOCHONDRIAL"/>
    <property type="match status" value="1"/>
</dbReference>
<name>A0A667GNX8_LYNCA</name>
<comment type="similarity">
    <text evidence="2">Belongs to the eukaryotic ATPase epsilon family.</text>
</comment>
<keyword evidence="6" id="KW-0007">Acetylation</keyword>
<evidence type="ECO:0008006" key="14">
    <source>
        <dbReference type="Google" id="ProtNLM"/>
    </source>
</evidence>
<keyword evidence="11" id="KW-0066">ATP synthesis</keyword>
<dbReference type="AlphaFoldDB" id="A0A667GNX8"/>
<evidence type="ECO:0000256" key="9">
    <source>
        <dbReference type="ARBA" id="ARBA00023136"/>
    </source>
</evidence>
<dbReference type="SUPFAM" id="SSF48690">
    <property type="entry name" value="Epsilon subunit of mitochondrial F1F0-ATP synthase"/>
    <property type="match status" value="1"/>
</dbReference>
<keyword evidence="4" id="KW-0375">Hydrogen ion transport</keyword>
<accession>A0A667GNX8</accession>
<evidence type="ECO:0000313" key="12">
    <source>
        <dbReference type="Ensembl" id="ENSLCNP00005009292.1"/>
    </source>
</evidence>
<evidence type="ECO:0000313" key="13">
    <source>
        <dbReference type="Proteomes" id="UP000472241"/>
    </source>
</evidence>
<organism evidence="12 13">
    <name type="scientific">Lynx canadensis</name>
    <name type="common">Canada lynx</name>
    <name type="synonym">Felis canadensis</name>
    <dbReference type="NCBI Taxonomy" id="61383"/>
    <lineage>
        <taxon>Eukaryota</taxon>
        <taxon>Metazoa</taxon>
        <taxon>Chordata</taxon>
        <taxon>Craniata</taxon>
        <taxon>Vertebrata</taxon>
        <taxon>Euteleostomi</taxon>
        <taxon>Mammalia</taxon>
        <taxon>Eutheria</taxon>
        <taxon>Laurasiatheria</taxon>
        <taxon>Carnivora</taxon>
        <taxon>Feliformia</taxon>
        <taxon>Felidae</taxon>
        <taxon>Felinae</taxon>
        <taxon>Lynx</taxon>
    </lineage>
</organism>
<keyword evidence="7" id="KW-0406">Ion transport</keyword>
<dbReference type="Pfam" id="PF04627">
    <property type="entry name" value="ATP-synt_Eps"/>
    <property type="match status" value="1"/>
</dbReference>
<evidence type="ECO:0000256" key="3">
    <source>
        <dbReference type="ARBA" id="ARBA00022448"/>
    </source>
</evidence>
<dbReference type="GO" id="GO:0045259">
    <property type="term" value="C:proton-transporting ATP synthase complex"/>
    <property type="evidence" value="ECO:0007669"/>
    <property type="project" value="UniProtKB-KW"/>
</dbReference>
<keyword evidence="5" id="KW-0999">Mitochondrion inner membrane</keyword>